<accession>A0ABP3LG34</accession>
<evidence type="ECO:0000313" key="2">
    <source>
        <dbReference type="EMBL" id="GAA0499428.1"/>
    </source>
</evidence>
<gene>
    <name evidence="2" type="ORF">GCM10008986_28240</name>
</gene>
<dbReference type="InterPro" id="IPR004925">
    <property type="entry name" value="HpaB/PvcC/4-BUDH"/>
</dbReference>
<dbReference type="Proteomes" id="UP001500880">
    <property type="component" value="Unassembled WGS sequence"/>
</dbReference>
<dbReference type="InterPro" id="IPR024719">
    <property type="entry name" value="HpaB/PvcC/4-BUDH_C"/>
</dbReference>
<dbReference type="Gene3D" id="1.20.140.10">
    <property type="entry name" value="Butyryl-CoA Dehydrogenase, subunit A, domain 3"/>
    <property type="match status" value="1"/>
</dbReference>
<evidence type="ECO:0000313" key="3">
    <source>
        <dbReference type="Proteomes" id="UP001500880"/>
    </source>
</evidence>
<sequence length="178" mass="20281">MVKVEFILGVAQSIVHTINISEYQHVQEQVSEIIIALESMKALLTKAEVNAAIDQFGLMRPEVEPLKVAISYFPKVYPRLVEIIQLLGSSGIVMLPGEEDFASEIRGDLHQYLQSATKNAAHRVKLFRLAWDLTMSAFGTRQTQYERFFFGNPVRLTTDLYWNYDKIQVPVTFAQGKK</sequence>
<dbReference type="Pfam" id="PF03241">
    <property type="entry name" value="HpaB"/>
    <property type="match status" value="1"/>
</dbReference>
<dbReference type="SUPFAM" id="SSF47203">
    <property type="entry name" value="Acyl-CoA dehydrogenase C-terminal domain-like"/>
    <property type="match status" value="1"/>
</dbReference>
<proteinExistence type="predicted"/>
<keyword evidence="3" id="KW-1185">Reference proteome</keyword>
<protein>
    <recommendedName>
        <fullName evidence="1">HpaB/PvcC/4-BUDH C-terminal domain-containing protein</fullName>
    </recommendedName>
</protein>
<name>A0ABP3LG34_9BACI</name>
<dbReference type="PANTHER" id="PTHR36117">
    <property type="entry name" value="4-HYDROXYPHENYLACETATE 3-MONOOXYGENASE-RELATED"/>
    <property type="match status" value="1"/>
</dbReference>
<evidence type="ECO:0000259" key="1">
    <source>
        <dbReference type="Pfam" id="PF03241"/>
    </source>
</evidence>
<feature type="domain" description="HpaB/PvcC/4-BUDH C-terminal" evidence="1">
    <location>
        <begin position="2"/>
        <end position="166"/>
    </location>
</feature>
<dbReference type="PANTHER" id="PTHR36117:SF3">
    <property type="entry name" value="4-HYDROXYPHENYLACETATE 3-MONOOXYGENASE-RELATED"/>
    <property type="match status" value="1"/>
</dbReference>
<dbReference type="InterPro" id="IPR036250">
    <property type="entry name" value="AcylCo_DH-like_C"/>
</dbReference>
<organism evidence="2 3">
    <name type="scientific">Salinibacillus aidingensis</name>
    <dbReference type="NCBI Taxonomy" id="237684"/>
    <lineage>
        <taxon>Bacteria</taxon>
        <taxon>Bacillati</taxon>
        <taxon>Bacillota</taxon>
        <taxon>Bacilli</taxon>
        <taxon>Bacillales</taxon>
        <taxon>Bacillaceae</taxon>
        <taxon>Salinibacillus</taxon>
    </lineage>
</organism>
<reference evidence="3" key="1">
    <citation type="journal article" date="2019" name="Int. J. Syst. Evol. Microbiol.">
        <title>The Global Catalogue of Microorganisms (GCM) 10K type strain sequencing project: providing services to taxonomists for standard genome sequencing and annotation.</title>
        <authorList>
            <consortium name="The Broad Institute Genomics Platform"/>
            <consortium name="The Broad Institute Genome Sequencing Center for Infectious Disease"/>
            <person name="Wu L."/>
            <person name="Ma J."/>
        </authorList>
    </citation>
    <scope>NUCLEOTIDE SEQUENCE [LARGE SCALE GENOMIC DNA]</scope>
    <source>
        <strain evidence="3">JCM 12389</strain>
    </source>
</reference>
<dbReference type="EMBL" id="BAAADO010000006">
    <property type="protein sequence ID" value="GAA0499428.1"/>
    <property type="molecule type" value="Genomic_DNA"/>
</dbReference>
<comment type="caution">
    <text evidence="2">The sequence shown here is derived from an EMBL/GenBank/DDBJ whole genome shotgun (WGS) entry which is preliminary data.</text>
</comment>